<reference evidence="8" key="1">
    <citation type="journal article" date="2016" name="Genome Announc.">
        <title>Draft genome sequence of Aspergillus niger strain An76.</title>
        <authorList>
            <person name="Gong W."/>
            <person name="Cheng Z."/>
            <person name="Zhang H."/>
            <person name="Liu L."/>
            <person name="Gao P."/>
            <person name="Wang L."/>
        </authorList>
    </citation>
    <scope>NUCLEOTIDE SEQUENCE [LARGE SCALE GENOMIC DNA]</scope>
    <source>
        <strain evidence="8">An76</strain>
    </source>
</reference>
<dbReference type="Proteomes" id="UP000068243">
    <property type="component" value="Unassembled WGS sequence"/>
</dbReference>
<dbReference type="VEuPathDB" id="FungiDB:ASPNIDRAFT2_45394"/>
<comment type="caution">
    <text evidence="7">The sequence shown here is derived from an EMBL/GenBank/DDBJ whole genome shotgun (WGS) entry which is preliminary data.</text>
</comment>
<dbReference type="Pfam" id="PF08241">
    <property type="entry name" value="Methyltransf_11"/>
    <property type="match status" value="1"/>
</dbReference>
<dbReference type="SUPFAM" id="SSF53335">
    <property type="entry name" value="S-adenosyl-L-methionine-dependent methyltransferases"/>
    <property type="match status" value="1"/>
</dbReference>
<proteinExistence type="inferred from homology"/>
<dbReference type="OrthoDB" id="10027013at2759"/>
<gene>
    <name evidence="7" type="ORF">ABL_09663</name>
</gene>
<evidence type="ECO:0000256" key="3">
    <source>
        <dbReference type="ARBA" id="ARBA00022603"/>
    </source>
</evidence>
<dbReference type="PANTHER" id="PTHR44942:SF4">
    <property type="entry name" value="METHYLTRANSFERASE TYPE 11 DOMAIN-CONTAINING PROTEIN"/>
    <property type="match status" value="1"/>
</dbReference>
<evidence type="ECO:0000313" key="7">
    <source>
        <dbReference type="EMBL" id="GAQ47002.1"/>
    </source>
</evidence>
<evidence type="ECO:0000256" key="2">
    <source>
        <dbReference type="ARBA" id="ARBA00008361"/>
    </source>
</evidence>
<evidence type="ECO:0000313" key="8">
    <source>
        <dbReference type="Proteomes" id="UP000068243"/>
    </source>
</evidence>
<dbReference type="CDD" id="cd02440">
    <property type="entry name" value="AdoMet_MTases"/>
    <property type="match status" value="1"/>
</dbReference>
<dbReference type="VEuPathDB" id="FungiDB:M747DRAFT_331503"/>
<dbReference type="OMA" id="GPYWPAE"/>
<dbReference type="EMBL" id="BCMY01000024">
    <property type="protein sequence ID" value="GAQ47002.1"/>
    <property type="molecule type" value="Genomic_DNA"/>
</dbReference>
<dbReference type="InterPro" id="IPR051052">
    <property type="entry name" value="Diverse_substrate_MTase"/>
</dbReference>
<evidence type="ECO:0000256" key="4">
    <source>
        <dbReference type="ARBA" id="ARBA00022679"/>
    </source>
</evidence>
<keyword evidence="5" id="KW-0949">S-adenosyl-L-methionine</keyword>
<evidence type="ECO:0000256" key="1">
    <source>
        <dbReference type="ARBA" id="ARBA00005179"/>
    </source>
</evidence>
<dbReference type="PANTHER" id="PTHR44942">
    <property type="entry name" value="METHYLTRANSF_11 DOMAIN-CONTAINING PROTEIN"/>
    <property type="match status" value="1"/>
</dbReference>
<evidence type="ECO:0000256" key="5">
    <source>
        <dbReference type="ARBA" id="ARBA00022691"/>
    </source>
</evidence>
<protein>
    <recommendedName>
        <fullName evidence="6">Methyltransferase type 11 domain-containing protein</fullName>
    </recommendedName>
</protein>
<dbReference type="AlphaFoldDB" id="A0A124BYY2"/>
<dbReference type="VEuPathDB" id="FungiDB:ATCC64974_80760"/>
<comment type="pathway">
    <text evidence="1">Secondary metabolite biosynthesis.</text>
</comment>
<feature type="domain" description="Methyltransferase type 11" evidence="6">
    <location>
        <begin position="42"/>
        <end position="134"/>
    </location>
</feature>
<organism evidence="7 8">
    <name type="scientific">Aspergillus niger</name>
    <dbReference type="NCBI Taxonomy" id="5061"/>
    <lineage>
        <taxon>Eukaryota</taxon>
        <taxon>Fungi</taxon>
        <taxon>Dikarya</taxon>
        <taxon>Ascomycota</taxon>
        <taxon>Pezizomycotina</taxon>
        <taxon>Eurotiomycetes</taxon>
        <taxon>Eurotiomycetidae</taxon>
        <taxon>Eurotiales</taxon>
        <taxon>Aspergillaceae</taxon>
        <taxon>Aspergillus</taxon>
        <taxon>Aspergillus subgen. Circumdati</taxon>
    </lineage>
</organism>
<name>A0A124BYY2_ASPNG</name>
<dbReference type="InterPro" id="IPR029063">
    <property type="entry name" value="SAM-dependent_MTases_sf"/>
</dbReference>
<dbReference type="GO" id="GO:0032259">
    <property type="term" value="P:methylation"/>
    <property type="evidence" value="ECO:0007669"/>
    <property type="project" value="UniProtKB-KW"/>
</dbReference>
<dbReference type="GO" id="GO:0008757">
    <property type="term" value="F:S-adenosylmethionine-dependent methyltransferase activity"/>
    <property type="evidence" value="ECO:0007669"/>
    <property type="project" value="InterPro"/>
</dbReference>
<dbReference type="InterPro" id="IPR013216">
    <property type="entry name" value="Methyltransf_11"/>
</dbReference>
<keyword evidence="4" id="KW-0808">Transferase</keyword>
<dbReference type="VEuPathDB" id="FungiDB:An04g05560"/>
<accession>A0A124BYY2</accession>
<sequence>MTSFSDDNYDCSAYAACRPPPPKHLFDTVLAYHQAPQDLCIDLGCGNGAAARGLASHFGLILGVDPSESMLKEAGAQTKCGNIQYCQCWAESLPFVQADTVDLVIACQAAHWFDPDLVWKEMTRIVRPGGTVAFWNWGNYIVVGHAHANRALRKFSSEDLASYWPQPGKAIWDDRMRPVECRDFSDWTDHTRLESDPSGTSHALRTVENIRMQISDTLGGLEALLRTWSSVHEWRRAHPHCASVKEGGAGDIVDNLMQDMIEREEDWWRITMSGGNWREIKLELETRSILLMARRA</sequence>
<dbReference type="Gene3D" id="3.40.50.150">
    <property type="entry name" value="Vaccinia Virus protein VP39"/>
    <property type="match status" value="1"/>
</dbReference>
<comment type="similarity">
    <text evidence="2">Belongs to the methyltransferase superfamily.</text>
</comment>
<keyword evidence="3" id="KW-0489">Methyltransferase</keyword>
<evidence type="ECO:0000259" key="6">
    <source>
        <dbReference type="Pfam" id="PF08241"/>
    </source>
</evidence>